<dbReference type="AlphaFoldDB" id="A0A1Y5T901"/>
<keyword evidence="4 8" id="KW-0560">Oxidoreductase</keyword>
<dbReference type="GO" id="GO:0051537">
    <property type="term" value="F:2 iron, 2 sulfur cluster binding"/>
    <property type="evidence" value="ECO:0007669"/>
    <property type="project" value="UniProtKB-KW"/>
</dbReference>
<dbReference type="PANTHER" id="PTHR43756">
    <property type="entry name" value="CHOLINE MONOOXYGENASE, CHLOROPLASTIC"/>
    <property type="match status" value="1"/>
</dbReference>
<protein>
    <submittedName>
        <fullName evidence="8">Anthranilate 1,2-dioxygenase large subunit</fullName>
        <ecNumber evidence="8">1.14.12.1</ecNumber>
    </submittedName>
</protein>
<evidence type="ECO:0000256" key="6">
    <source>
        <dbReference type="ARBA" id="ARBA00023014"/>
    </source>
</evidence>
<proteinExistence type="predicted"/>
<evidence type="ECO:0000256" key="4">
    <source>
        <dbReference type="ARBA" id="ARBA00023002"/>
    </source>
</evidence>
<keyword evidence="5" id="KW-0408">Iron</keyword>
<dbReference type="Pfam" id="PF00355">
    <property type="entry name" value="Rieske"/>
    <property type="match status" value="1"/>
</dbReference>
<reference evidence="8 9" key="1">
    <citation type="submission" date="2017-03" db="EMBL/GenBank/DDBJ databases">
        <authorList>
            <person name="Afonso C.L."/>
            <person name="Miller P.J."/>
            <person name="Scott M.A."/>
            <person name="Spackman E."/>
            <person name="Goraichik I."/>
            <person name="Dimitrov K.M."/>
            <person name="Suarez D.L."/>
            <person name="Swayne D.E."/>
        </authorList>
    </citation>
    <scope>NUCLEOTIDE SEQUENCE [LARGE SCALE GENOMIC DNA]</scope>
    <source>
        <strain evidence="8 9">CECT 7639</strain>
    </source>
</reference>
<dbReference type="Proteomes" id="UP000193077">
    <property type="component" value="Unassembled WGS sequence"/>
</dbReference>
<evidence type="ECO:0000256" key="5">
    <source>
        <dbReference type="ARBA" id="ARBA00023004"/>
    </source>
</evidence>
<dbReference type="GO" id="GO:0018618">
    <property type="term" value="F:anthranilate 1,2-dioxygenase (deaminating, decarboxylating) activity"/>
    <property type="evidence" value="ECO:0007669"/>
    <property type="project" value="UniProtKB-EC"/>
</dbReference>
<dbReference type="Gene3D" id="3.90.380.10">
    <property type="entry name" value="Naphthalene 1,2-dioxygenase Alpha Subunit, Chain A, domain 1"/>
    <property type="match status" value="1"/>
</dbReference>
<comment type="cofactor">
    <cofactor evidence="1">
        <name>Fe cation</name>
        <dbReference type="ChEBI" id="CHEBI:24875"/>
    </cofactor>
</comment>
<evidence type="ECO:0000256" key="2">
    <source>
        <dbReference type="ARBA" id="ARBA00022714"/>
    </source>
</evidence>
<dbReference type="PRINTS" id="PR00090">
    <property type="entry name" value="RNGDIOXGNASE"/>
</dbReference>
<keyword evidence="6" id="KW-0411">Iron-sulfur</keyword>
<evidence type="ECO:0000313" key="9">
    <source>
        <dbReference type="Proteomes" id="UP000193077"/>
    </source>
</evidence>
<gene>
    <name evidence="8" type="primary">antA_7</name>
    <name evidence="8" type="ORF">TRL7639_03222</name>
</gene>
<evidence type="ECO:0000313" key="8">
    <source>
        <dbReference type="EMBL" id="SLN58449.1"/>
    </source>
</evidence>
<dbReference type="EC" id="1.14.12.1" evidence="8"/>
<dbReference type="CDD" id="cd00680">
    <property type="entry name" value="RHO_alpha_C"/>
    <property type="match status" value="1"/>
</dbReference>
<feature type="domain" description="Rieske" evidence="7">
    <location>
        <begin position="29"/>
        <end position="138"/>
    </location>
</feature>
<name>A0A1Y5T901_9RHOB</name>
<organism evidence="8 9">
    <name type="scientific">Falsiruegeria litorea R37</name>
    <dbReference type="NCBI Taxonomy" id="1200284"/>
    <lineage>
        <taxon>Bacteria</taxon>
        <taxon>Pseudomonadati</taxon>
        <taxon>Pseudomonadota</taxon>
        <taxon>Alphaproteobacteria</taxon>
        <taxon>Rhodobacterales</taxon>
        <taxon>Roseobacteraceae</taxon>
        <taxon>Falsiruegeria</taxon>
    </lineage>
</organism>
<evidence type="ECO:0000259" key="7">
    <source>
        <dbReference type="PROSITE" id="PS51296"/>
    </source>
</evidence>
<dbReference type="EMBL" id="FWFO01000002">
    <property type="protein sequence ID" value="SLN58449.1"/>
    <property type="molecule type" value="Genomic_DNA"/>
</dbReference>
<dbReference type="Gene3D" id="2.102.10.10">
    <property type="entry name" value="Rieske [2Fe-2S] iron-sulphur domain"/>
    <property type="match status" value="1"/>
</dbReference>
<sequence length="383" mass="43317">MPAQILPKDAYYSPEWFQREQETLFTKTWQLVAYESDFKDTGDYVTARIGVQPIAVVQDAEGNLNAFKNICRHRGTELLEGRGNAGKTLVCPYHRWTFGLDGQLRGVPDRSECFPDLDRKSLNLHDASIGRWKGMIFVNPDPKASFADWIAPLDAAPFPHDITDPKLQASEEFVYKLKCNWKVFFENAIDGYHLAYLHENTLGGPKVGVNVWDLHGEHMVWYSTERDGIKNRIPVFVEQQTRGAGMAKIKGAGDPGYGGVYMMFPTTMIVPSPWSLTISTLEPVDGDTTIMRSRTWSPKSWWSYKEPLKGTPGYDPETGMIESKNWTDHPLETGDFQTEDVWVCEKMQRSLRSPDYSVAALAEGLGGEVMLAEFQKMVRDACI</sequence>
<evidence type="ECO:0000256" key="1">
    <source>
        <dbReference type="ARBA" id="ARBA00001962"/>
    </source>
</evidence>
<accession>A0A1Y5T901</accession>
<dbReference type="InterPro" id="IPR017941">
    <property type="entry name" value="Rieske_2Fe-2S"/>
</dbReference>
<keyword evidence="2" id="KW-0001">2Fe-2S</keyword>
<keyword evidence="8" id="KW-0223">Dioxygenase</keyword>
<dbReference type="Pfam" id="PF00848">
    <property type="entry name" value="Ring_hydroxyl_A"/>
    <property type="match status" value="1"/>
</dbReference>
<dbReference type="InterPro" id="IPR015879">
    <property type="entry name" value="Ring_hydroxy_dOase_asu_C_dom"/>
</dbReference>
<dbReference type="CDD" id="cd03469">
    <property type="entry name" value="Rieske_RO_Alpha_N"/>
    <property type="match status" value="1"/>
</dbReference>
<dbReference type="SUPFAM" id="SSF50022">
    <property type="entry name" value="ISP domain"/>
    <property type="match status" value="1"/>
</dbReference>
<dbReference type="GO" id="GO:0005506">
    <property type="term" value="F:iron ion binding"/>
    <property type="evidence" value="ECO:0007669"/>
    <property type="project" value="InterPro"/>
</dbReference>
<dbReference type="InterPro" id="IPR036922">
    <property type="entry name" value="Rieske_2Fe-2S_sf"/>
</dbReference>
<dbReference type="PROSITE" id="PS51296">
    <property type="entry name" value="RIESKE"/>
    <property type="match status" value="1"/>
</dbReference>
<dbReference type="SUPFAM" id="SSF55961">
    <property type="entry name" value="Bet v1-like"/>
    <property type="match status" value="1"/>
</dbReference>
<evidence type="ECO:0000256" key="3">
    <source>
        <dbReference type="ARBA" id="ARBA00022723"/>
    </source>
</evidence>
<dbReference type="PANTHER" id="PTHR43756:SF5">
    <property type="entry name" value="CHOLINE MONOOXYGENASE, CHLOROPLASTIC"/>
    <property type="match status" value="1"/>
</dbReference>
<keyword evidence="9" id="KW-1185">Reference proteome</keyword>
<dbReference type="InterPro" id="IPR001663">
    <property type="entry name" value="Rng_hydr_dOase-A"/>
</dbReference>
<keyword evidence="3" id="KW-0479">Metal-binding</keyword>
<dbReference type="RefSeq" id="WP_235820410.1">
    <property type="nucleotide sequence ID" value="NZ_FWFO01000002.1"/>
</dbReference>